<keyword evidence="2" id="KW-0067">ATP-binding</keyword>
<dbReference type="SUPFAM" id="SSF52402">
    <property type="entry name" value="Adenine nucleotide alpha hydrolases-like"/>
    <property type="match status" value="1"/>
</dbReference>
<evidence type="ECO:0000259" key="3">
    <source>
        <dbReference type="Pfam" id="PF00733"/>
    </source>
</evidence>
<dbReference type="GO" id="GO:0005524">
    <property type="term" value="F:ATP binding"/>
    <property type="evidence" value="ECO:0007669"/>
    <property type="project" value="UniProtKB-KW"/>
</dbReference>
<dbReference type="InterPro" id="IPR014729">
    <property type="entry name" value="Rossmann-like_a/b/a_fold"/>
</dbReference>
<dbReference type="GO" id="GO:0005829">
    <property type="term" value="C:cytosol"/>
    <property type="evidence" value="ECO:0007669"/>
    <property type="project" value="TreeGrafter"/>
</dbReference>
<dbReference type="PATRIC" id="fig|360411.5.peg.1723"/>
<keyword evidence="5" id="KW-1185">Reference proteome</keyword>
<evidence type="ECO:0000256" key="2">
    <source>
        <dbReference type="ARBA" id="ARBA00022840"/>
    </source>
</evidence>
<dbReference type="STRING" id="360411.AC812_00570"/>
<keyword evidence="1" id="KW-0547">Nucleotide-binding</keyword>
<organism evidence="4 5">
    <name type="scientific">Bellilinea caldifistulae</name>
    <dbReference type="NCBI Taxonomy" id="360411"/>
    <lineage>
        <taxon>Bacteria</taxon>
        <taxon>Bacillati</taxon>
        <taxon>Chloroflexota</taxon>
        <taxon>Anaerolineae</taxon>
        <taxon>Anaerolineales</taxon>
        <taxon>Anaerolineaceae</taxon>
        <taxon>Bellilinea</taxon>
    </lineage>
</organism>
<evidence type="ECO:0000313" key="5">
    <source>
        <dbReference type="Proteomes" id="UP000050514"/>
    </source>
</evidence>
<feature type="domain" description="Asparagine synthetase" evidence="3">
    <location>
        <begin position="64"/>
        <end position="200"/>
    </location>
</feature>
<feature type="domain" description="Asparagine synthetase" evidence="3">
    <location>
        <begin position="213"/>
        <end position="346"/>
    </location>
</feature>
<dbReference type="GO" id="GO:0004066">
    <property type="term" value="F:asparagine synthase (glutamine-hydrolyzing) activity"/>
    <property type="evidence" value="ECO:0007669"/>
    <property type="project" value="InterPro"/>
</dbReference>
<dbReference type="InterPro" id="IPR001962">
    <property type="entry name" value="Asn_synthase"/>
</dbReference>
<dbReference type="PANTHER" id="PTHR11772">
    <property type="entry name" value="ASPARAGINE SYNTHETASE"/>
    <property type="match status" value="1"/>
</dbReference>
<dbReference type="CDD" id="cd01991">
    <property type="entry name" value="Asn_synthase_B_C"/>
    <property type="match status" value="1"/>
</dbReference>
<dbReference type="Proteomes" id="UP000050514">
    <property type="component" value="Unassembled WGS sequence"/>
</dbReference>
<protein>
    <recommendedName>
        <fullName evidence="3">Asparagine synthetase domain-containing protein</fullName>
    </recommendedName>
</protein>
<dbReference type="InterPro" id="IPR050795">
    <property type="entry name" value="Asn_Synthetase"/>
</dbReference>
<dbReference type="PANTHER" id="PTHR11772:SF2">
    <property type="entry name" value="ASPARAGINE SYNTHETASE [GLUTAMINE-HYDROLYZING]"/>
    <property type="match status" value="1"/>
</dbReference>
<evidence type="ECO:0000313" key="4">
    <source>
        <dbReference type="EMBL" id="KPL78935.1"/>
    </source>
</evidence>
<proteinExistence type="predicted"/>
<dbReference type="Pfam" id="PF00733">
    <property type="entry name" value="Asn_synthase"/>
    <property type="match status" value="2"/>
</dbReference>
<evidence type="ECO:0000256" key="1">
    <source>
        <dbReference type="ARBA" id="ARBA00022741"/>
    </source>
</evidence>
<dbReference type="GO" id="GO:0006529">
    <property type="term" value="P:asparagine biosynthetic process"/>
    <property type="evidence" value="ECO:0007669"/>
    <property type="project" value="InterPro"/>
</dbReference>
<comment type="caution">
    <text evidence="4">The sequence shown here is derived from an EMBL/GenBank/DDBJ whole genome shotgun (WGS) entry which is preliminary data.</text>
</comment>
<accession>A0A0P6XA35</accession>
<name>A0A0P6XA35_9CHLR</name>
<dbReference type="EMBL" id="LGHJ01000002">
    <property type="protein sequence ID" value="KPL78935.1"/>
    <property type="molecule type" value="Genomic_DNA"/>
</dbReference>
<sequence length="359" mass="41054">MYYGKTGETLVFSSEVKALLPVIKDIHEFPPATVFTTSRGFHRYKKFDPQTFSDADENSLITGLRMRLEQAILRRIITDEMGCWLSGGLDSSAIAALARPHVRSLHSFVSGVEGAEDLEYSRQMAIHLNTIHHERIVTLEEMLNILPQVIYHLESFDALLVRSSITNYLTAEMVSDFTGAVLSGEAGDELFAGYEYLKSLPLENLPIELEDILNRLHNTALQRVDRCAQANGVVPFVPFTDPDVVDFALRIPPQFKLYKRGDEIIEKWILRRAVEDLLPAAVLWRPKAKFWQGAGVQNLIEEYANQHVSDADFKRERQLPNGWVLHTKEELFYYRIFKEHFGELENLEWMGRTKGTAVQ</sequence>
<gene>
    <name evidence="4" type="ORF">AC812_00570</name>
</gene>
<dbReference type="Gene3D" id="3.40.50.620">
    <property type="entry name" value="HUPs"/>
    <property type="match status" value="1"/>
</dbReference>
<reference evidence="4 5" key="1">
    <citation type="submission" date="2015-07" db="EMBL/GenBank/DDBJ databases">
        <title>Draft genome of Bellilinea caldifistulae DSM 17877.</title>
        <authorList>
            <person name="Hemp J."/>
            <person name="Ward L.M."/>
            <person name="Pace L.A."/>
            <person name="Fischer W.W."/>
        </authorList>
    </citation>
    <scope>NUCLEOTIDE SEQUENCE [LARGE SCALE GENOMIC DNA]</scope>
    <source>
        <strain evidence="4 5">GOMI-1</strain>
    </source>
</reference>
<dbReference type="AlphaFoldDB" id="A0A0P6XA35"/>